<evidence type="ECO:0000256" key="4">
    <source>
        <dbReference type="ARBA" id="ARBA00022502"/>
    </source>
</evidence>
<dbReference type="InterPro" id="IPR017850">
    <property type="entry name" value="Alkaline_phosphatase_core_sf"/>
</dbReference>
<keyword evidence="10" id="KW-0325">Glycoprotein</keyword>
<dbReference type="PANTHER" id="PTHR23071">
    <property type="entry name" value="PHOSPHATIDYLINOSITOL GLYCAN"/>
    <property type="match status" value="1"/>
</dbReference>
<feature type="transmembrane region" description="Helical" evidence="11">
    <location>
        <begin position="754"/>
        <end position="774"/>
    </location>
</feature>
<dbReference type="Proteomes" id="UP001162131">
    <property type="component" value="Unassembled WGS sequence"/>
</dbReference>
<organism evidence="12 13">
    <name type="scientific">Blepharisma stoltei</name>
    <dbReference type="NCBI Taxonomy" id="1481888"/>
    <lineage>
        <taxon>Eukaryota</taxon>
        <taxon>Sar</taxon>
        <taxon>Alveolata</taxon>
        <taxon>Ciliophora</taxon>
        <taxon>Postciliodesmatophora</taxon>
        <taxon>Heterotrichea</taxon>
        <taxon>Heterotrichida</taxon>
        <taxon>Blepharismidae</taxon>
        <taxon>Blepharisma</taxon>
    </lineage>
</organism>
<feature type="transmembrane region" description="Helical" evidence="11">
    <location>
        <begin position="440"/>
        <end position="466"/>
    </location>
</feature>
<dbReference type="PANTHER" id="PTHR23071:SF1">
    <property type="entry name" value="GPI ETHANOLAMINE PHOSPHATE TRANSFERASE 3"/>
    <property type="match status" value="1"/>
</dbReference>
<feature type="transmembrane region" description="Helical" evidence="11">
    <location>
        <begin position="6"/>
        <end position="32"/>
    </location>
</feature>
<dbReference type="InterPro" id="IPR039524">
    <property type="entry name" value="PIGO/GPI13"/>
</dbReference>
<keyword evidence="9 11" id="KW-0472">Membrane</keyword>
<evidence type="ECO:0000256" key="9">
    <source>
        <dbReference type="ARBA" id="ARBA00023136"/>
    </source>
</evidence>
<keyword evidence="8 11" id="KW-1133">Transmembrane helix</keyword>
<evidence type="ECO:0000256" key="10">
    <source>
        <dbReference type="ARBA" id="ARBA00023180"/>
    </source>
</evidence>
<dbReference type="GO" id="GO:0051377">
    <property type="term" value="F:mannose-ethanolamine phosphotransferase activity"/>
    <property type="evidence" value="ECO:0007669"/>
    <property type="project" value="InterPro"/>
</dbReference>
<evidence type="ECO:0000256" key="5">
    <source>
        <dbReference type="ARBA" id="ARBA00022679"/>
    </source>
</evidence>
<evidence type="ECO:0000313" key="13">
    <source>
        <dbReference type="Proteomes" id="UP001162131"/>
    </source>
</evidence>
<dbReference type="GO" id="GO:0005789">
    <property type="term" value="C:endoplasmic reticulum membrane"/>
    <property type="evidence" value="ECO:0007669"/>
    <property type="project" value="UniProtKB-SubCell"/>
</dbReference>
<keyword evidence="5" id="KW-0808">Transferase</keyword>
<dbReference type="PROSITE" id="PS51257">
    <property type="entry name" value="PROKAR_LIPOPROTEIN"/>
    <property type="match status" value="1"/>
</dbReference>
<feature type="transmembrane region" description="Helical" evidence="11">
    <location>
        <begin position="585"/>
        <end position="603"/>
    </location>
</feature>
<keyword evidence="7" id="KW-0256">Endoplasmic reticulum</keyword>
<evidence type="ECO:0000256" key="3">
    <source>
        <dbReference type="ARBA" id="ARBA00008695"/>
    </source>
</evidence>
<evidence type="ECO:0000256" key="6">
    <source>
        <dbReference type="ARBA" id="ARBA00022692"/>
    </source>
</evidence>
<keyword evidence="4" id="KW-0337">GPI-anchor biosynthesis</keyword>
<evidence type="ECO:0008006" key="14">
    <source>
        <dbReference type="Google" id="ProtNLM"/>
    </source>
</evidence>
<evidence type="ECO:0000256" key="7">
    <source>
        <dbReference type="ARBA" id="ARBA00022824"/>
    </source>
</evidence>
<keyword evidence="6 11" id="KW-0812">Transmembrane</keyword>
<dbReference type="SUPFAM" id="SSF53649">
    <property type="entry name" value="Alkaline phosphatase-like"/>
    <property type="match status" value="1"/>
</dbReference>
<feature type="transmembrane region" description="Helical" evidence="11">
    <location>
        <begin position="648"/>
        <end position="672"/>
    </location>
</feature>
<dbReference type="Gene3D" id="3.40.720.10">
    <property type="entry name" value="Alkaline Phosphatase, subunit A"/>
    <property type="match status" value="1"/>
</dbReference>
<accession>A0AAU9IXV6</accession>
<dbReference type="InterPro" id="IPR002591">
    <property type="entry name" value="Phosphodiest/P_Trfase"/>
</dbReference>
<evidence type="ECO:0000256" key="2">
    <source>
        <dbReference type="ARBA" id="ARBA00004687"/>
    </source>
</evidence>
<gene>
    <name evidence="12" type="ORF">BSTOLATCC_MIC8438</name>
</gene>
<dbReference type="GO" id="GO:0006506">
    <property type="term" value="P:GPI anchor biosynthetic process"/>
    <property type="evidence" value="ECO:0007669"/>
    <property type="project" value="UniProtKB-KW"/>
</dbReference>
<evidence type="ECO:0000256" key="1">
    <source>
        <dbReference type="ARBA" id="ARBA00004477"/>
    </source>
</evidence>
<comment type="similarity">
    <text evidence="3">Belongs to the PIGG/PIGN/PIGO family. PIGO subfamily.</text>
</comment>
<keyword evidence="13" id="KW-1185">Reference proteome</keyword>
<feature type="transmembrane region" description="Helical" evidence="11">
    <location>
        <begin position="721"/>
        <end position="745"/>
    </location>
</feature>
<comment type="pathway">
    <text evidence="2">Glycolipid biosynthesis; glycosylphosphatidylinositol-anchor biosynthesis.</text>
</comment>
<comment type="subcellular location">
    <subcellularLocation>
        <location evidence="1">Endoplasmic reticulum membrane</location>
        <topology evidence="1">Multi-pass membrane protein</topology>
    </subcellularLocation>
</comment>
<feature type="transmembrane region" description="Helical" evidence="11">
    <location>
        <begin position="624"/>
        <end position="642"/>
    </location>
</feature>
<feature type="transmembrane region" description="Helical" evidence="11">
    <location>
        <begin position="478"/>
        <end position="499"/>
    </location>
</feature>
<evidence type="ECO:0000313" key="12">
    <source>
        <dbReference type="EMBL" id="CAG9313163.1"/>
    </source>
</evidence>
<proteinExistence type="inferred from homology"/>
<evidence type="ECO:0000256" key="8">
    <source>
        <dbReference type="ARBA" id="ARBA00022989"/>
    </source>
</evidence>
<name>A0AAU9IXV6_9CILI</name>
<dbReference type="Pfam" id="PF01663">
    <property type="entry name" value="Phosphodiest"/>
    <property type="match status" value="1"/>
</dbReference>
<evidence type="ECO:0000256" key="11">
    <source>
        <dbReference type="SAM" id="Phobius"/>
    </source>
</evidence>
<dbReference type="CDD" id="cd16023">
    <property type="entry name" value="GPI_EPT_3"/>
    <property type="match status" value="1"/>
</dbReference>
<dbReference type="InterPro" id="IPR037675">
    <property type="entry name" value="PIG-O_N"/>
</dbReference>
<dbReference type="EMBL" id="CAJZBQ010000010">
    <property type="protein sequence ID" value="CAG9313163.1"/>
    <property type="molecule type" value="Genomic_DNA"/>
</dbReference>
<comment type="caution">
    <text evidence="12">The sequence shown here is derived from an EMBL/GenBank/DDBJ whole genome shotgun (WGS) entry which is preliminary data.</text>
</comment>
<feature type="transmembrane region" description="Helical" evidence="11">
    <location>
        <begin position="408"/>
        <end position="428"/>
    </location>
</feature>
<reference evidence="12" key="1">
    <citation type="submission" date="2021-09" db="EMBL/GenBank/DDBJ databases">
        <authorList>
            <consortium name="AG Swart"/>
            <person name="Singh M."/>
            <person name="Singh A."/>
            <person name="Seah K."/>
            <person name="Emmerich C."/>
        </authorList>
    </citation>
    <scope>NUCLEOTIDE SEQUENCE</scope>
    <source>
        <strain evidence="12">ATCC30299</strain>
    </source>
</reference>
<sequence length="820" mass="94468">MEGKCKSIAALAFICLISAVGCYYYSLGFFLTRYEIKEKSAKHHLQPAPQFKRAVLLLVDALRYDFAYKSNVTTNYANQLTVFEDTLESQRNNSWLFEFVADPPTVTMQRIKGITTGSLPTFIDFRDNFHSNNVDEDNLLTQIQLQNKTSIFMGDDTWIGLYPKAFHREFPFDSFNVKDLHTVDQGVIKHLLEELNNDDWTLIIGHMLGVDHVGHTYYANHPTMVQKLKQVDEFIRKIIKNIDEDTLLLVFGDHGMTDDGNHGGTSRKETNSALFAYSKKPFYYRSHDLPIGPRNTLNQIDIVPTLSILLGIGIPFNNLGAIIPELFLNGKSIVDALYINSWQINNYLSIYDTKIKKLPEPYYENLLHDFEILDFNFKSQKQVNVSDFLTFINNAAGMCRMIWTEFDIWYMATGGFIISLSFICIILLVTQDVDMHRIEIIITISSLSCFIHPIIMAALFLGYLATHIKIWKRPSKEFWLIFLFQCLHGYCLFSNSYIVKEDQVLRFLLQIFLLYFSNEKSSNKQWLAICAVCIRFSAALDIVSQKESMKFTIFDHIIMNPLFMVYIPIFLFFYLFWSLLKEKKISMILTEANLFAVLYYWFLQDFNLISPDPSILIKSYLPRLSYILCGISIITTDPLKLICGLTPSLILILGYSSPIVMLTFYIQIYAFYKSNPNNNPALVSLFLSFTASQYFYATGHRCNFPSLQIASAFTGFEIFNIYVSGALLTLNTLGSFLCIFSVFLLRKVNSFQTIAYIAAYFLVTMLLTTLNTAINRRHLMVWPIFAPKYLFDIVTTGFVYVICLIGLIAYWKPVEITKKE</sequence>
<feature type="transmembrane region" description="Helical" evidence="11">
    <location>
        <begin position="789"/>
        <end position="811"/>
    </location>
</feature>
<protein>
    <recommendedName>
        <fullName evidence="14">GPI ethanolamine phosphate transferase 3</fullName>
    </recommendedName>
</protein>
<dbReference type="AlphaFoldDB" id="A0AAU9IXV6"/>
<feature type="transmembrane region" description="Helical" evidence="11">
    <location>
        <begin position="556"/>
        <end position="579"/>
    </location>
</feature>